<keyword evidence="1" id="KW-0812">Transmembrane</keyword>
<keyword evidence="1" id="KW-1133">Transmembrane helix</keyword>
<keyword evidence="3" id="KW-1185">Reference proteome</keyword>
<reference evidence="2" key="1">
    <citation type="submission" date="2021-02" db="EMBL/GenBank/DDBJ databases">
        <title>Fulvivirga sp. S481 isolated from sea water.</title>
        <authorList>
            <person name="Bae S.S."/>
            <person name="Baek K."/>
        </authorList>
    </citation>
    <scope>NUCLEOTIDE SEQUENCE</scope>
    <source>
        <strain evidence="2">S481</strain>
    </source>
</reference>
<dbReference type="EMBL" id="CP070608">
    <property type="protein sequence ID" value="QSE97210.1"/>
    <property type="molecule type" value="Genomic_DNA"/>
</dbReference>
<name>A0A975A0I1_9BACT</name>
<sequence length="182" mass="21309">MSNFKHRLTGPITKSDFKYRRNIILAPIILFSVLAYFMLSNSSKTLDDLAVAKGKLTSKEVIKQQYRGNNYRYTFVFKLNSTKQYFGIFLGSGENAIREGEHWNHKFKIDDNLKVHYDNNLITEHENITRLIRQIEKNGQIVYQSGTKVKKIIGFVLIGVVVMFLVMLLWLSKRAKLWVFRK</sequence>
<proteinExistence type="predicted"/>
<dbReference type="RefSeq" id="WP_205721723.1">
    <property type="nucleotide sequence ID" value="NZ_CP070608.1"/>
</dbReference>
<accession>A0A975A0I1</accession>
<evidence type="ECO:0000313" key="2">
    <source>
        <dbReference type="EMBL" id="QSE97210.1"/>
    </source>
</evidence>
<feature type="transmembrane region" description="Helical" evidence="1">
    <location>
        <begin position="21"/>
        <end position="39"/>
    </location>
</feature>
<keyword evidence="1" id="KW-0472">Membrane</keyword>
<evidence type="ECO:0000313" key="3">
    <source>
        <dbReference type="Proteomes" id="UP000662783"/>
    </source>
</evidence>
<evidence type="ECO:0000256" key="1">
    <source>
        <dbReference type="SAM" id="Phobius"/>
    </source>
</evidence>
<dbReference type="KEGG" id="fuv:JR347_16710"/>
<protein>
    <recommendedName>
        <fullName evidence="4">DUF3592 domain-containing protein</fullName>
    </recommendedName>
</protein>
<dbReference type="AlphaFoldDB" id="A0A975A0I1"/>
<dbReference type="Proteomes" id="UP000662783">
    <property type="component" value="Chromosome"/>
</dbReference>
<feature type="transmembrane region" description="Helical" evidence="1">
    <location>
        <begin position="152"/>
        <end position="172"/>
    </location>
</feature>
<gene>
    <name evidence="2" type="ORF">JR347_16710</name>
</gene>
<organism evidence="2 3">
    <name type="scientific">Fulvivirga lutea</name>
    <dbReference type="NCBI Taxonomy" id="2810512"/>
    <lineage>
        <taxon>Bacteria</taxon>
        <taxon>Pseudomonadati</taxon>
        <taxon>Bacteroidota</taxon>
        <taxon>Cytophagia</taxon>
        <taxon>Cytophagales</taxon>
        <taxon>Fulvivirgaceae</taxon>
        <taxon>Fulvivirga</taxon>
    </lineage>
</organism>
<evidence type="ECO:0008006" key="4">
    <source>
        <dbReference type="Google" id="ProtNLM"/>
    </source>
</evidence>